<protein>
    <recommendedName>
        <fullName evidence="4">Nucleotide exchange factor Fes1 domain-containing protein</fullName>
    </recommendedName>
</protein>
<dbReference type="EMBL" id="AAYY01000009">
    <property type="protein sequence ID" value="EDP43061.1"/>
    <property type="molecule type" value="Genomic_DNA"/>
</dbReference>
<evidence type="ECO:0000256" key="1">
    <source>
        <dbReference type="ARBA" id="ARBA00011045"/>
    </source>
</evidence>
<comment type="similarity">
    <text evidence="1">Belongs to the FES1 family.</text>
</comment>
<dbReference type="AlphaFoldDB" id="A8Q4W5"/>
<evidence type="ECO:0000259" key="4">
    <source>
        <dbReference type="Pfam" id="PF08609"/>
    </source>
</evidence>
<comment type="caution">
    <text evidence="5">The sequence shown here is derived from an EMBL/GenBank/DDBJ whole genome shotgun (WGS) entry which is preliminary data.</text>
</comment>
<keyword evidence="6" id="KW-1185">Reference proteome</keyword>
<organism evidence="5 6">
    <name type="scientific">Malassezia globosa (strain ATCC MYA-4612 / CBS 7966)</name>
    <name type="common">Dandruff-associated fungus</name>
    <dbReference type="NCBI Taxonomy" id="425265"/>
    <lineage>
        <taxon>Eukaryota</taxon>
        <taxon>Fungi</taxon>
        <taxon>Dikarya</taxon>
        <taxon>Basidiomycota</taxon>
        <taxon>Ustilaginomycotina</taxon>
        <taxon>Malasseziomycetes</taxon>
        <taxon>Malasseziales</taxon>
        <taxon>Malasseziaceae</taxon>
        <taxon>Malassezia</taxon>
    </lineage>
</organism>
<dbReference type="VEuPathDB" id="FungiDB:MGL_2657"/>
<dbReference type="GO" id="GO:0005783">
    <property type="term" value="C:endoplasmic reticulum"/>
    <property type="evidence" value="ECO:0007669"/>
    <property type="project" value="TreeGrafter"/>
</dbReference>
<dbReference type="InterPro" id="IPR013918">
    <property type="entry name" value="Nucleotide_exch_fac_Fes1"/>
</dbReference>
<keyword evidence="2" id="KW-0677">Repeat</keyword>
<dbReference type="STRING" id="425265.A8Q4W5"/>
<feature type="compositionally biased region" description="Basic and acidic residues" evidence="3">
    <location>
        <begin position="114"/>
        <end position="123"/>
    </location>
</feature>
<proteinExistence type="inferred from homology"/>
<dbReference type="Pfam" id="PF08609">
    <property type="entry name" value="Fes1"/>
    <property type="match status" value="1"/>
</dbReference>
<dbReference type="PANTHER" id="PTHR19316">
    <property type="entry name" value="PROTEIN FOLDING REGULATOR"/>
    <property type="match status" value="1"/>
</dbReference>
<accession>A8Q4W5</accession>
<dbReference type="GO" id="GO:0000774">
    <property type="term" value="F:adenyl-nucleotide exchange factor activity"/>
    <property type="evidence" value="ECO:0007669"/>
    <property type="project" value="TreeGrafter"/>
</dbReference>
<feature type="domain" description="Nucleotide exchange factor Fes1" evidence="4">
    <location>
        <begin position="7"/>
        <end position="97"/>
    </location>
</feature>
<evidence type="ECO:0000256" key="2">
    <source>
        <dbReference type="ARBA" id="ARBA00022737"/>
    </source>
</evidence>
<dbReference type="KEGG" id="mgl:MGL_2657"/>
<gene>
    <name evidence="5" type="ORF">MGL_2657</name>
</gene>
<dbReference type="Proteomes" id="UP000008837">
    <property type="component" value="Unassembled WGS sequence"/>
</dbReference>
<evidence type="ECO:0000313" key="5">
    <source>
        <dbReference type="EMBL" id="EDP43061.1"/>
    </source>
</evidence>
<dbReference type="InParanoid" id="A8Q4W5"/>
<evidence type="ECO:0000313" key="6">
    <source>
        <dbReference type="Proteomes" id="UP000008837"/>
    </source>
</evidence>
<dbReference type="OrthoDB" id="10250458at2759"/>
<dbReference type="Gene3D" id="1.25.10.10">
    <property type="entry name" value="Leucine-rich Repeat Variant"/>
    <property type="match status" value="1"/>
</dbReference>
<sequence>MSNRTADELLKWGLRNAPMNEDGTSSLTQVAADVAAGRRPDLTDPGLYDAIMGKSEAQMMQEELSVAVNAARTVEDRCTALDNFEMLVEQVDNANNMEPLGMWPPVLSLLEPHVASDEPDPSRSRVGRWYSRAEQ</sequence>
<reference evidence="5 6" key="1">
    <citation type="journal article" date="2007" name="Proc. Natl. Acad. Sci. U.S.A.">
        <title>Dandruff-associated Malassezia genomes reveal convergent and divergent virulence traits shared with plant and human fungal pathogens.</title>
        <authorList>
            <person name="Xu J."/>
            <person name="Saunders C.W."/>
            <person name="Hu P."/>
            <person name="Grant R.A."/>
            <person name="Boekhout T."/>
            <person name="Kuramae E.E."/>
            <person name="Kronstad J.W."/>
            <person name="Deangelis Y.M."/>
            <person name="Reeder N.L."/>
            <person name="Johnstone K.R."/>
            <person name="Leland M."/>
            <person name="Fieno A.M."/>
            <person name="Begley W.M."/>
            <person name="Sun Y."/>
            <person name="Lacey M.P."/>
            <person name="Chaudhary T."/>
            <person name="Keough T."/>
            <person name="Chu L."/>
            <person name="Sears R."/>
            <person name="Yuan B."/>
            <person name="Dawson T.L.Jr."/>
        </authorList>
    </citation>
    <scope>NUCLEOTIDE SEQUENCE [LARGE SCALE GENOMIC DNA]</scope>
    <source>
        <strain evidence="6">ATCC MYA-4612 / CBS 7966</strain>
    </source>
</reference>
<dbReference type="RefSeq" id="XP_001730275.1">
    <property type="nucleotide sequence ID" value="XM_001730223.1"/>
</dbReference>
<name>A8Q4W5_MALGO</name>
<dbReference type="GeneID" id="5854580"/>
<dbReference type="InterPro" id="IPR011989">
    <property type="entry name" value="ARM-like"/>
</dbReference>
<evidence type="ECO:0000256" key="3">
    <source>
        <dbReference type="SAM" id="MobiDB-lite"/>
    </source>
</evidence>
<dbReference type="InterPro" id="IPR050693">
    <property type="entry name" value="Hsp70_NEF-Inhibitors"/>
</dbReference>
<dbReference type="PANTHER" id="PTHR19316:SF18">
    <property type="entry name" value="HSP70-BINDING PROTEIN 1"/>
    <property type="match status" value="1"/>
</dbReference>
<feature type="region of interest" description="Disordered" evidence="3">
    <location>
        <begin position="113"/>
        <end position="135"/>
    </location>
</feature>